<dbReference type="AlphaFoldDB" id="A0A9P8RLS4"/>
<sequence>MFMDLRNCFPRYSEYQALYPCSARLQAALCTFYATVIQFCTKALEAIQRKGIAQAATAIWRPFEAEFGDFRNELQRQDKNVQDEISLAFQQAHSQEQLLQVMEREAASRYRYSGYLFRRRATQDSDEARNWRLQISERKSSWFCLSYGVL</sequence>
<keyword evidence="3" id="KW-1185">Reference proteome</keyword>
<evidence type="ECO:0000313" key="2">
    <source>
        <dbReference type="EMBL" id="KAH0556171.1"/>
    </source>
</evidence>
<reference evidence="2" key="1">
    <citation type="submission" date="2021-03" db="EMBL/GenBank/DDBJ databases">
        <title>Comparative genomics and phylogenomic investigation of the class Geoglossomycetes provide insights into ecological specialization and systematics.</title>
        <authorList>
            <person name="Melie T."/>
            <person name="Pirro S."/>
            <person name="Miller A.N."/>
            <person name="Quandt A."/>
        </authorList>
    </citation>
    <scope>NUCLEOTIDE SEQUENCE</scope>
    <source>
        <strain evidence="2">CAQ_001_2017</strain>
    </source>
</reference>
<evidence type="ECO:0000313" key="3">
    <source>
        <dbReference type="Proteomes" id="UP000750711"/>
    </source>
</evidence>
<proteinExistence type="predicted"/>
<feature type="domain" description="DUF7708" evidence="1">
    <location>
        <begin position="2"/>
        <end position="89"/>
    </location>
</feature>
<accession>A0A9P8RLS4</accession>
<dbReference type="Proteomes" id="UP000750711">
    <property type="component" value="Unassembled WGS sequence"/>
</dbReference>
<dbReference type="InterPro" id="IPR056125">
    <property type="entry name" value="DUF7708"/>
</dbReference>
<protein>
    <recommendedName>
        <fullName evidence="1">DUF7708 domain-containing protein</fullName>
    </recommendedName>
</protein>
<dbReference type="Pfam" id="PF24809">
    <property type="entry name" value="DUF7708"/>
    <property type="match status" value="1"/>
</dbReference>
<gene>
    <name evidence="2" type="ORF">GP486_005897</name>
</gene>
<evidence type="ECO:0000259" key="1">
    <source>
        <dbReference type="Pfam" id="PF24809"/>
    </source>
</evidence>
<dbReference type="EMBL" id="JAGHQM010001198">
    <property type="protein sequence ID" value="KAH0556171.1"/>
    <property type="molecule type" value="Genomic_DNA"/>
</dbReference>
<organism evidence="2 3">
    <name type="scientific">Trichoglossum hirsutum</name>
    <dbReference type="NCBI Taxonomy" id="265104"/>
    <lineage>
        <taxon>Eukaryota</taxon>
        <taxon>Fungi</taxon>
        <taxon>Dikarya</taxon>
        <taxon>Ascomycota</taxon>
        <taxon>Pezizomycotina</taxon>
        <taxon>Geoglossomycetes</taxon>
        <taxon>Geoglossales</taxon>
        <taxon>Geoglossaceae</taxon>
        <taxon>Trichoglossum</taxon>
    </lineage>
</organism>
<name>A0A9P8RLS4_9PEZI</name>
<comment type="caution">
    <text evidence="2">The sequence shown here is derived from an EMBL/GenBank/DDBJ whole genome shotgun (WGS) entry which is preliminary data.</text>
</comment>